<name>A0ABP5PFL1_9ACTN</name>
<evidence type="ECO:0008006" key="3">
    <source>
        <dbReference type="Google" id="ProtNLM"/>
    </source>
</evidence>
<evidence type="ECO:0000313" key="2">
    <source>
        <dbReference type="Proteomes" id="UP001499843"/>
    </source>
</evidence>
<reference evidence="2" key="1">
    <citation type="journal article" date="2019" name="Int. J. Syst. Evol. Microbiol.">
        <title>The Global Catalogue of Microorganisms (GCM) 10K type strain sequencing project: providing services to taxonomists for standard genome sequencing and annotation.</title>
        <authorList>
            <consortium name="The Broad Institute Genomics Platform"/>
            <consortium name="The Broad Institute Genome Sequencing Center for Infectious Disease"/>
            <person name="Wu L."/>
            <person name="Ma J."/>
        </authorList>
    </citation>
    <scope>NUCLEOTIDE SEQUENCE [LARGE SCALE GENOMIC DNA]</scope>
    <source>
        <strain evidence="2">JCM 16114</strain>
    </source>
</reference>
<evidence type="ECO:0000313" key="1">
    <source>
        <dbReference type="EMBL" id="GAA2209328.1"/>
    </source>
</evidence>
<dbReference type="InterPro" id="IPR004211">
    <property type="entry name" value="Endonuclease_7"/>
</dbReference>
<gene>
    <name evidence="1" type="ORF">GCM10009850_047860</name>
</gene>
<sequence>MHRNEQAENQEWYGRVAKLYDALLAIQGGVCAICGSDGSQDRGRFHLDHDSSCCPGPRSCGRCVRGFLCDLCFSGLNAFEDDSDRLTAAAAYLIAHRELQQ</sequence>
<dbReference type="InterPro" id="IPR038563">
    <property type="entry name" value="Endonuclease_7_sf"/>
</dbReference>
<dbReference type="RefSeq" id="WP_344478376.1">
    <property type="nucleotide sequence ID" value="NZ_BAAAQX010000012.1"/>
</dbReference>
<accession>A0ABP5PFL1</accession>
<dbReference type="Gene3D" id="3.40.1800.10">
    <property type="entry name" value="His-Me finger endonucleases"/>
    <property type="match status" value="1"/>
</dbReference>
<dbReference type="Proteomes" id="UP001499843">
    <property type="component" value="Unassembled WGS sequence"/>
</dbReference>
<keyword evidence="2" id="KW-1185">Reference proteome</keyword>
<proteinExistence type="predicted"/>
<organism evidence="1 2">
    <name type="scientific">Nonomuraea monospora</name>
    <dbReference type="NCBI Taxonomy" id="568818"/>
    <lineage>
        <taxon>Bacteria</taxon>
        <taxon>Bacillati</taxon>
        <taxon>Actinomycetota</taxon>
        <taxon>Actinomycetes</taxon>
        <taxon>Streptosporangiales</taxon>
        <taxon>Streptosporangiaceae</taxon>
        <taxon>Nonomuraea</taxon>
    </lineage>
</organism>
<protein>
    <recommendedName>
        <fullName evidence="3">Recombination endonuclease VII</fullName>
    </recommendedName>
</protein>
<dbReference type="Pfam" id="PF02945">
    <property type="entry name" value="Endonuclease_7"/>
    <property type="match status" value="1"/>
</dbReference>
<comment type="caution">
    <text evidence="1">The sequence shown here is derived from an EMBL/GenBank/DDBJ whole genome shotgun (WGS) entry which is preliminary data.</text>
</comment>
<dbReference type="SUPFAM" id="SSF54060">
    <property type="entry name" value="His-Me finger endonucleases"/>
    <property type="match status" value="1"/>
</dbReference>
<dbReference type="EMBL" id="BAAAQX010000012">
    <property type="protein sequence ID" value="GAA2209328.1"/>
    <property type="molecule type" value="Genomic_DNA"/>
</dbReference>
<dbReference type="InterPro" id="IPR044925">
    <property type="entry name" value="His-Me_finger_sf"/>
</dbReference>